<sequence>MFSKLAVLRRAYQAPLAWVSLAVDLLPLLAVFAFGWGAAPLVALYWLENVIIGAFTLARMLATGFYRVQMFAVCLFAVPFFLAHYGLFCYGHGLFLRELAQADASEYTSASLIEWALGAGAFLPLFAGAILALNAVYFAVDYIGRGEARMANPLIEMFRPYDRILILHFALILGALFAFGSDDPLLGVFLLLAIRIVYGLFLTARRRIQRDTQLAEGAVPEAATP</sequence>
<dbReference type="OrthoDB" id="278054at2"/>
<keyword evidence="3" id="KW-1185">Reference proteome</keyword>
<dbReference type="InterPro" id="IPR045466">
    <property type="entry name" value="DUF6498"/>
</dbReference>
<dbReference type="Proteomes" id="UP000025061">
    <property type="component" value="Unassembled WGS sequence"/>
</dbReference>
<keyword evidence="1" id="KW-0472">Membrane</keyword>
<dbReference type="AlphaFoldDB" id="A0A059FSR5"/>
<feature type="transmembrane region" description="Helical" evidence="1">
    <location>
        <begin position="42"/>
        <end position="61"/>
    </location>
</feature>
<keyword evidence="1" id="KW-1133">Transmembrane helix</keyword>
<name>A0A059FSR5_9PROT</name>
<comment type="caution">
    <text evidence="2">The sequence shown here is derived from an EMBL/GenBank/DDBJ whole genome shotgun (WGS) entry which is preliminary data.</text>
</comment>
<protein>
    <submittedName>
        <fullName evidence="2">Uncharacterized protein</fullName>
    </submittedName>
</protein>
<evidence type="ECO:0000256" key="1">
    <source>
        <dbReference type="SAM" id="Phobius"/>
    </source>
</evidence>
<evidence type="ECO:0000313" key="2">
    <source>
        <dbReference type="EMBL" id="KCZ93652.1"/>
    </source>
</evidence>
<feature type="transmembrane region" description="Helical" evidence="1">
    <location>
        <begin position="115"/>
        <end position="140"/>
    </location>
</feature>
<dbReference type="PATRIC" id="fig|1280951.3.peg.1949"/>
<feature type="transmembrane region" description="Helical" evidence="1">
    <location>
        <begin position="161"/>
        <end position="179"/>
    </location>
</feature>
<organism evidence="2 3">
    <name type="scientific">Hyphomonas hirschiana VP5</name>
    <dbReference type="NCBI Taxonomy" id="1280951"/>
    <lineage>
        <taxon>Bacteria</taxon>
        <taxon>Pseudomonadati</taxon>
        <taxon>Pseudomonadota</taxon>
        <taxon>Alphaproteobacteria</taxon>
        <taxon>Hyphomonadales</taxon>
        <taxon>Hyphomonadaceae</taxon>
        <taxon>Hyphomonas</taxon>
    </lineage>
</organism>
<dbReference type="RefSeq" id="WP_011647954.1">
    <property type="nucleotide sequence ID" value="NZ_ARYI01000007.1"/>
</dbReference>
<dbReference type="Pfam" id="PF20108">
    <property type="entry name" value="DUF6498"/>
    <property type="match status" value="1"/>
</dbReference>
<evidence type="ECO:0000313" key="3">
    <source>
        <dbReference type="Proteomes" id="UP000025061"/>
    </source>
</evidence>
<accession>A0A059FSR5</accession>
<gene>
    <name evidence="2" type="ORF">HHI_09657</name>
</gene>
<feature type="transmembrane region" description="Helical" evidence="1">
    <location>
        <begin position="12"/>
        <end position="36"/>
    </location>
</feature>
<keyword evidence="1" id="KW-0812">Transmembrane</keyword>
<dbReference type="EMBL" id="ARYI01000007">
    <property type="protein sequence ID" value="KCZ93652.1"/>
    <property type="molecule type" value="Genomic_DNA"/>
</dbReference>
<proteinExistence type="predicted"/>
<reference evidence="2 3" key="1">
    <citation type="submission" date="2013-04" db="EMBL/GenBank/DDBJ databases">
        <title>Hyphomonas hirschiana VP5 Genome Sequencing.</title>
        <authorList>
            <person name="Lai Q."/>
            <person name="Shao Z."/>
        </authorList>
    </citation>
    <scope>NUCLEOTIDE SEQUENCE [LARGE SCALE GENOMIC DNA]</scope>
    <source>
        <strain evidence="2 3">VP5</strain>
    </source>
</reference>
<feature type="transmembrane region" description="Helical" evidence="1">
    <location>
        <begin position="73"/>
        <end position="95"/>
    </location>
</feature>
<feature type="transmembrane region" description="Helical" evidence="1">
    <location>
        <begin position="185"/>
        <end position="204"/>
    </location>
</feature>